<reference evidence="2" key="1">
    <citation type="journal article" date="2023" name="J. Phycol.">
        <title>Revised classification of the Cyanidiophyceae based on plastid genome data with descriptions of the Cavernulicolales ord. nov. and Galdieriales ord. nov. (Rhodophyta).</title>
        <authorList>
            <person name="Park S.I."/>
            <person name="Cho C.H."/>
            <person name="Ciniglia C."/>
            <person name="Huang T.Y."/>
            <person name="Liu S.L."/>
            <person name="Bustamante D.E."/>
            <person name="Calderon M.S."/>
            <person name="Mansilla A."/>
            <person name="McDermott T."/>
            <person name="Andersen R.A."/>
            <person name="Yoon H.S."/>
        </authorList>
    </citation>
    <scope>NUCLEOTIDE SEQUENCE</scope>
</reference>
<feature type="transmembrane region" description="Helical" evidence="1">
    <location>
        <begin position="12"/>
        <end position="32"/>
    </location>
</feature>
<proteinExistence type="predicted"/>
<evidence type="ECO:0000256" key="1">
    <source>
        <dbReference type="SAM" id="Phobius"/>
    </source>
</evidence>
<keyword evidence="2" id="KW-0934">Plastid</keyword>
<dbReference type="GO" id="GO:0010020">
    <property type="term" value="P:chloroplast fission"/>
    <property type="evidence" value="ECO:0007669"/>
    <property type="project" value="TreeGrafter"/>
</dbReference>
<sequence>MNQINYIFLQTVINFLHFYVILLILRITLAWFPSLNWYNQPFYTLSLCTDPYLRAFRGIIPSILGMDFSPILGLTLIEFFLEIIYNQINNI</sequence>
<dbReference type="EMBL" id="OP616817">
    <property type="protein sequence ID" value="WDB00067.1"/>
    <property type="molecule type" value="Genomic_DNA"/>
</dbReference>
<evidence type="ECO:0000313" key="2">
    <source>
        <dbReference type="EMBL" id="WDB00067.1"/>
    </source>
</evidence>
<dbReference type="PANTHER" id="PTHR33219:SF14">
    <property type="entry name" value="PROTEIN COFACTOR ASSEMBLY OF COMPLEX C SUBUNIT B CCB3, CHLOROPLASTIC-RELATED"/>
    <property type="match status" value="1"/>
</dbReference>
<evidence type="ECO:0008006" key="3">
    <source>
        <dbReference type="Google" id="ProtNLM"/>
    </source>
</evidence>
<keyword evidence="1" id="KW-1133">Transmembrane helix</keyword>
<protein>
    <recommendedName>
        <fullName evidence="3">Ycf19</fullName>
    </recommendedName>
</protein>
<feature type="transmembrane region" description="Helical" evidence="1">
    <location>
        <begin position="59"/>
        <end position="81"/>
    </location>
</feature>
<keyword evidence="1" id="KW-0472">Membrane</keyword>
<dbReference type="GO" id="GO:0016020">
    <property type="term" value="C:membrane"/>
    <property type="evidence" value="ECO:0007669"/>
    <property type="project" value="InterPro"/>
</dbReference>
<keyword evidence="1" id="KW-0812">Transmembrane</keyword>
<gene>
    <name evidence="2" type="primary">ycf19</name>
    <name evidence="2" type="ORF">CspTHAL103_142</name>
</gene>
<name>A0A9Y1I455_9RHOD</name>
<accession>A0A9Y1I455</accession>
<dbReference type="Pfam" id="PF02325">
    <property type="entry name" value="CCB3_YggT"/>
    <property type="match status" value="1"/>
</dbReference>
<geneLocation type="plastid" evidence="2"/>
<dbReference type="PANTHER" id="PTHR33219">
    <property type="entry name" value="YLMG HOMOLOG PROTEIN 2, CHLOROPLASTIC"/>
    <property type="match status" value="1"/>
</dbReference>
<dbReference type="InterPro" id="IPR003425">
    <property type="entry name" value="CCB3/YggT"/>
</dbReference>
<dbReference type="AlphaFoldDB" id="A0A9Y1I455"/>
<organism evidence="2">
    <name type="scientific">Cyanidium sp. THAL103</name>
    <dbReference type="NCBI Taxonomy" id="3027999"/>
    <lineage>
        <taxon>Eukaryota</taxon>
        <taxon>Rhodophyta</taxon>
        <taxon>Bangiophyceae</taxon>
        <taxon>Cyanidiales</taxon>
        <taxon>Cyanidiaceae</taxon>
        <taxon>Cyanidium</taxon>
    </lineage>
</organism>